<feature type="region of interest" description="Disordered" evidence="1">
    <location>
        <begin position="89"/>
        <end position="108"/>
    </location>
</feature>
<protein>
    <submittedName>
        <fullName evidence="2">Uncharacterized protein</fullName>
    </submittedName>
</protein>
<evidence type="ECO:0000256" key="1">
    <source>
        <dbReference type="SAM" id="MobiDB-lite"/>
    </source>
</evidence>
<dbReference type="OrthoDB" id="413707at2759"/>
<feature type="non-terminal residue" evidence="2">
    <location>
        <position position="1"/>
    </location>
</feature>
<dbReference type="EMBL" id="CAJNIZ010016870">
    <property type="protein sequence ID" value="CAE7390820.1"/>
    <property type="molecule type" value="Genomic_DNA"/>
</dbReference>
<accession>A0A812QE19</accession>
<feature type="non-terminal residue" evidence="2">
    <location>
        <position position="351"/>
    </location>
</feature>
<reference evidence="2" key="1">
    <citation type="submission" date="2021-02" db="EMBL/GenBank/DDBJ databases">
        <authorList>
            <person name="Dougan E. K."/>
            <person name="Rhodes N."/>
            <person name="Thang M."/>
            <person name="Chan C."/>
        </authorList>
    </citation>
    <scope>NUCLEOTIDE SEQUENCE</scope>
</reference>
<organism evidence="2 3">
    <name type="scientific">Symbiodinium pilosum</name>
    <name type="common">Dinoflagellate</name>
    <dbReference type="NCBI Taxonomy" id="2952"/>
    <lineage>
        <taxon>Eukaryota</taxon>
        <taxon>Sar</taxon>
        <taxon>Alveolata</taxon>
        <taxon>Dinophyceae</taxon>
        <taxon>Suessiales</taxon>
        <taxon>Symbiodiniaceae</taxon>
        <taxon>Symbiodinium</taxon>
    </lineage>
</organism>
<comment type="caution">
    <text evidence="2">The sequence shown here is derived from an EMBL/GenBank/DDBJ whole genome shotgun (WGS) entry which is preliminary data.</text>
</comment>
<evidence type="ECO:0000313" key="3">
    <source>
        <dbReference type="Proteomes" id="UP000649617"/>
    </source>
</evidence>
<proteinExistence type="predicted"/>
<sequence length="351" mass="39442">GDQLAEEAIEWTLEFAYVSLKRQDCQPHFFKIQNLDNGKGGAAGWFAAHLQKFLLVRHLLEVPKKMELSDLQDAMSLLSTPLAWNSNYPKVSDDENTEAEEQKPTHSDAVSKAIAKLTEEHKSFFLFAKCLMEGDFNKNLNEMCGTKGFRIVSALFNQDNSSAHKNMEIVIELNKALKGLTETRPVSTTTSSEAPGLGARALAVLQNEEQDHVQRERAEAELNSSHRVFVISMDLYDETSPTPWSSISSLEKNHQEEITKILKFLEKVAVQQTDFIVAFCGRSAINRRFLEDALSVLQCPSTVTDIWLSYRTGKAADRPASRRVFGGAPHHEIGFMKGQVARVRLNTKDRE</sequence>
<evidence type="ECO:0000313" key="2">
    <source>
        <dbReference type="EMBL" id="CAE7390820.1"/>
    </source>
</evidence>
<dbReference type="AlphaFoldDB" id="A0A812QE19"/>
<name>A0A812QE19_SYMPI</name>
<gene>
    <name evidence="2" type="ORF">SPIL2461_LOCUS9581</name>
</gene>
<keyword evidence="3" id="KW-1185">Reference proteome</keyword>
<dbReference type="Proteomes" id="UP000649617">
    <property type="component" value="Unassembled WGS sequence"/>
</dbReference>